<evidence type="ECO:0000256" key="1">
    <source>
        <dbReference type="ARBA" id="ARBA00004193"/>
    </source>
</evidence>
<comment type="subcellular location">
    <subcellularLocation>
        <location evidence="1">Cell membrane</location>
        <topology evidence="1">Lipid-anchor</topology>
    </subcellularLocation>
</comment>
<accession>Q6MQM0</accession>
<dbReference type="InterPro" id="IPR028082">
    <property type="entry name" value="Peripla_BP_I"/>
</dbReference>
<dbReference type="GO" id="GO:0005886">
    <property type="term" value="C:plasma membrane"/>
    <property type="evidence" value="ECO:0007669"/>
    <property type="project" value="UniProtKB-SubCell"/>
</dbReference>
<dbReference type="HOGENOM" id="CLU_038813_0_0_7"/>
<dbReference type="KEGG" id="bba:Bd0445"/>
<dbReference type="eggNOG" id="COG1744">
    <property type="taxonomic scope" value="Bacteria"/>
</dbReference>
<proteinExistence type="inferred from homology"/>
<keyword evidence="5" id="KW-0472">Membrane</keyword>
<protein>
    <submittedName>
        <fullName evidence="8">ABC-type transport system substrate-binding protein</fullName>
    </submittedName>
</protein>
<evidence type="ECO:0000256" key="2">
    <source>
        <dbReference type="ARBA" id="ARBA00008610"/>
    </source>
</evidence>
<dbReference type="SUPFAM" id="SSF53822">
    <property type="entry name" value="Periplasmic binding protein-like I"/>
    <property type="match status" value="1"/>
</dbReference>
<dbReference type="PANTHER" id="PTHR34296">
    <property type="entry name" value="TRANSCRIPTIONAL ACTIVATOR PROTEIN MED"/>
    <property type="match status" value="1"/>
</dbReference>
<evidence type="ECO:0000256" key="3">
    <source>
        <dbReference type="ARBA" id="ARBA00022475"/>
    </source>
</evidence>
<feature type="domain" description="ABC transporter substrate-binding protein PnrA-like" evidence="7">
    <location>
        <begin position="39"/>
        <end position="334"/>
    </location>
</feature>
<name>Q6MQM0_BDEBA</name>
<dbReference type="Gene3D" id="3.40.50.2300">
    <property type="match status" value="2"/>
</dbReference>
<organism evidence="8 9">
    <name type="scientific">Bdellovibrio bacteriovorus (strain ATCC 15356 / DSM 50701 / NCIMB 9529 / HD100)</name>
    <dbReference type="NCBI Taxonomy" id="264462"/>
    <lineage>
        <taxon>Bacteria</taxon>
        <taxon>Pseudomonadati</taxon>
        <taxon>Bdellovibrionota</taxon>
        <taxon>Bdellovibrionia</taxon>
        <taxon>Bdellovibrionales</taxon>
        <taxon>Pseudobdellovibrionaceae</taxon>
        <taxon>Bdellovibrio</taxon>
    </lineage>
</organism>
<dbReference type="EMBL" id="BX842647">
    <property type="protein sequence ID" value="CAE78427.1"/>
    <property type="molecule type" value="Genomic_DNA"/>
</dbReference>
<dbReference type="PANTHER" id="PTHR34296:SF2">
    <property type="entry name" value="ABC TRANSPORTER GUANOSINE-BINDING PROTEIN NUPN"/>
    <property type="match status" value="1"/>
</dbReference>
<evidence type="ECO:0000259" key="7">
    <source>
        <dbReference type="Pfam" id="PF02608"/>
    </source>
</evidence>
<gene>
    <name evidence="8" type="primary">rbsB</name>
    <name evidence="8" type="ordered locus">Bd0445</name>
</gene>
<keyword evidence="3" id="KW-1003">Cell membrane</keyword>
<dbReference type="Proteomes" id="UP000008080">
    <property type="component" value="Chromosome"/>
</dbReference>
<evidence type="ECO:0000313" key="8">
    <source>
        <dbReference type="EMBL" id="CAE78427.1"/>
    </source>
</evidence>
<sequence>MTALQEWFKWSTKMAKSFLTMLLFLSVGTFSHANSLKVGLVLDKGGKDDKSFNSAAYQGAKKAEQDLKIELKYVEATDTNAIENLHRAFARKNFDLIIGVGFAQQEAVKKVAAQFPKIKFAVIDSDVKAPNVRSLLFEEHEGSFLVGALAAMASKSNSVGFVGGMDIPLIRRFSMGYVAGAKYVNPKINITENYVGVTGEAWNNPAKAKELALAQIAKGSDVIFVAAGASNTGVFDAAEEKKKFAIGVDSNQNWIKPGVILTSMMKAVDVAVYDTIKETQAGKFTAGEIRYGLKNQGVNYTLDKHNEKLITADMKKKVEEIKKKIIAGQIQVPDYYKKK</sequence>
<comment type="similarity">
    <text evidence="2">Belongs to the BMP lipoprotein family.</text>
</comment>
<evidence type="ECO:0000256" key="4">
    <source>
        <dbReference type="ARBA" id="ARBA00022729"/>
    </source>
</evidence>
<dbReference type="Pfam" id="PF02608">
    <property type="entry name" value="Bmp"/>
    <property type="match status" value="1"/>
</dbReference>
<dbReference type="STRING" id="264462.Bd0445"/>
<reference evidence="8 9" key="1">
    <citation type="journal article" date="2004" name="Science">
        <title>A predator unmasked: life cycle of Bdellovibrio bacteriovorus from a genomic perspective.</title>
        <authorList>
            <person name="Rendulic S."/>
            <person name="Jagtap P."/>
            <person name="Rosinus A."/>
            <person name="Eppinger M."/>
            <person name="Baar C."/>
            <person name="Lanz C."/>
            <person name="Keller H."/>
            <person name="Lambert C."/>
            <person name="Evans K.J."/>
            <person name="Goesmann A."/>
            <person name="Meyer F."/>
            <person name="Sockett R.E."/>
            <person name="Schuster S.C."/>
        </authorList>
    </citation>
    <scope>NUCLEOTIDE SEQUENCE [LARGE SCALE GENOMIC DNA]</scope>
    <source>
        <strain evidence="9">ATCC 15356 / DSM 50701 / NCIMB 9529 / HD100</strain>
    </source>
</reference>
<dbReference type="InterPro" id="IPR050957">
    <property type="entry name" value="BMP_lipoprotein"/>
</dbReference>
<evidence type="ECO:0000313" key="9">
    <source>
        <dbReference type="Proteomes" id="UP000008080"/>
    </source>
</evidence>
<dbReference type="AlphaFoldDB" id="Q6MQM0"/>
<evidence type="ECO:0000256" key="6">
    <source>
        <dbReference type="ARBA" id="ARBA00023288"/>
    </source>
</evidence>
<evidence type="ECO:0000256" key="5">
    <source>
        <dbReference type="ARBA" id="ARBA00023136"/>
    </source>
</evidence>
<dbReference type="InterPro" id="IPR003760">
    <property type="entry name" value="PnrA-like"/>
</dbReference>
<keyword evidence="6" id="KW-0449">Lipoprotein</keyword>
<keyword evidence="9" id="KW-1185">Reference proteome</keyword>
<keyword evidence="4" id="KW-0732">Signal</keyword>
<dbReference type="CDD" id="cd06354">
    <property type="entry name" value="PBP1_PrnA-like"/>
    <property type="match status" value="1"/>
</dbReference>